<dbReference type="OrthoDB" id="2475872at2759"/>
<gene>
    <name evidence="1" type="ORF">CPELLU_LOCUS7703</name>
</gene>
<name>A0A9N9CYS2_9GLOM</name>
<protein>
    <submittedName>
        <fullName evidence="1">23392_t:CDS:1</fullName>
    </submittedName>
</protein>
<dbReference type="AlphaFoldDB" id="A0A9N9CYS2"/>
<dbReference type="Proteomes" id="UP000789759">
    <property type="component" value="Unassembled WGS sequence"/>
</dbReference>
<evidence type="ECO:0000313" key="1">
    <source>
        <dbReference type="EMBL" id="CAG8616438.1"/>
    </source>
</evidence>
<keyword evidence="2" id="KW-1185">Reference proteome</keyword>
<reference evidence="1" key="1">
    <citation type="submission" date="2021-06" db="EMBL/GenBank/DDBJ databases">
        <authorList>
            <person name="Kallberg Y."/>
            <person name="Tangrot J."/>
            <person name="Rosling A."/>
        </authorList>
    </citation>
    <scope>NUCLEOTIDE SEQUENCE</scope>
    <source>
        <strain evidence="1">FL966</strain>
    </source>
</reference>
<proteinExistence type="predicted"/>
<accession>A0A9N9CYS2</accession>
<comment type="caution">
    <text evidence="1">The sequence shown here is derived from an EMBL/GenBank/DDBJ whole genome shotgun (WGS) entry which is preliminary data.</text>
</comment>
<sequence>MILLYYNNKIVKDSEIEEEETEYNLDIIECFDHDNIVFLNDENIQDNELDEKSQIAADLVRGWGHKGYKDINDRLNSVADEVSENINENLNNT</sequence>
<organism evidence="1 2">
    <name type="scientific">Cetraspora pellucida</name>
    <dbReference type="NCBI Taxonomy" id="1433469"/>
    <lineage>
        <taxon>Eukaryota</taxon>
        <taxon>Fungi</taxon>
        <taxon>Fungi incertae sedis</taxon>
        <taxon>Mucoromycota</taxon>
        <taxon>Glomeromycotina</taxon>
        <taxon>Glomeromycetes</taxon>
        <taxon>Diversisporales</taxon>
        <taxon>Gigasporaceae</taxon>
        <taxon>Cetraspora</taxon>
    </lineage>
</organism>
<dbReference type="EMBL" id="CAJVQA010005255">
    <property type="protein sequence ID" value="CAG8616438.1"/>
    <property type="molecule type" value="Genomic_DNA"/>
</dbReference>
<evidence type="ECO:0000313" key="2">
    <source>
        <dbReference type="Proteomes" id="UP000789759"/>
    </source>
</evidence>